<evidence type="ECO:0000256" key="3">
    <source>
        <dbReference type="ARBA" id="ARBA00022737"/>
    </source>
</evidence>
<feature type="domain" description="Clr5" evidence="10">
    <location>
        <begin position="12"/>
        <end position="61"/>
    </location>
</feature>
<dbReference type="Pfam" id="PF12796">
    <property type="entry name" value="Ank_2"/>
    <property type="match status" value="2"/>
</dbReference>
<accession>A0A428Q7P5</accession>
<comment type="subcellular location">
    <subcellularLocation>
        <location evidence="1">Membrane</location>
    </subcellularLocation>
</comment>
<feature type="transmembrane region" description="Helical" evidence="8">
    <location>
        <begin position="745"/>
        <end position="768"/>
    </location>
</feature>
<dbReference type="PANTHER" id="PTHR24198">
    <property type="entry name" value="ANKYRIN REPEAT AND PROTEIN KINASE DOMAIN-CONTAINING PROTEIN"/>
    <property type="match status" value="1"/>
</dbReference>
<dbReference type="InterPro" id="IPR025423">
    <property type="entry name" value="TMEM205-like"/>
</dbReference>
<dbReference type="PANTHER" id="PTHR24198:SF165">
    <property type="entry name" value="ANKYRIN REPEAT-CONTAINING PROTEIN-RELATED"/>
    <property type="match status" value="1"/>
</dbReference>
<dbReference type="PROSITE" id="PS50088">
    <property type="entry name" value="ANK_REPEAT"/>
    <property type="match status" value="3"/>
</dbReference>
<dbReference type="SUPFAM" id="SSF48403">
    <property type="entry name" value="Ankyrin repeat"/>
    <property type="match status" value="1"/>
</dbReference>
<evidence type="ECO:0000259" key="9">
    <source>
        <dbReference type="Pfam" id="PF13664"/>
    </source>
</evidence>
<sequence>MPPAARIPLSLWEREKEHIRALYLDQDKTLDELVKCMAEEHGFHATKAQYIRRLDSWKMRKYSTKEEWEYVDSLVRKRKLEGKESEIIMDGKPISVKKLKKELGRYGQPRSSEQPCPIPPKDALGAIIAYTPPAIELFDNKLIACTTVPWFLFCDTFIPIVTSAFEYMGKRDTQQFALAMQTSSLAENLLGTDFCVPTVAKTITEKLPKRPGADALKTQSSAQDLFTKVLCWAIYQSSNSLLSDNQTDNFLKWIINHGNIQLLRQFTRINDPVTKILMANLLLSAIRLDSEETVSTLLKSEVKPSAVHHISRTTALQLAAKSKLGNAKIVRLLLEHGACPNTTCPKTHEKRSPLCLAMMDLPRKSSIAEMLILEGADVNVSYWDADCQMDMTPLMAAAAQEDSSLARLLLEKGANPNVFYPGSRSALHIAVRNNRADTASALLRAGADANIPYGERNQLDFTEIFKYSALKELHKVSGSWLTPIDIAYENGDGQAIDLLLQAKAHVDGYLAFVANWHQSVSCIALQDAATRGDRHLIGSLLMAGVDINTFPDYQGGRTALQAAAESGDIDMVQLLLNMGALVNAPPCEDHGLTALQAAIYSKNWDLIVLLLSEVRRQGYDTATPRLNWKKPGSFLRKLTSIVSVDHIQQHNGKHSQCRRLFAGSVSHHYVRNPLGDVILPHLYQWHRHDPDVDRPSFSAIQQKLFPIYFGLQTILPGILALTFPGNSLIGLSNGPRGLVTEFARWHSLLPIGIMALTGAVNFTILLPLTTETMKQRRGQVKRDGKEWFAAGPHSDEMKALNKRFGILHGISSLINLTTFFAAVAYGFTLGGRVLSVADLA</sequence>
<feature type="transmembrane region" description="Helical" evidence="8">
    <location>
        <begin position="806"/>
        <end position="827"/>
    </location>
</feature>
<keyword evidence="12" id="KW-1185">Reference proteome</keyword>
<keyword evidence="6 8" id="KW-0472">Membrane</keyword>
<dbReference type="InterPro" id="IPR025676">
    <property type="entry name" value="Clr5_dom"/>
</dbReference>
<reference evidence="11 12" key="1">
    <citation type="submission" date="2017-06" db="EMBL/GenBank/DDBJ databases">
        <title>Comparative genomic analysis of Ambrosia Fusariam Clade fungi.</title>
        <authorList>
            <person name="Stajich J.E."/>
            <person name="Carrillo J."/>
            <person name="Kijimoto T."/>
            <person name="Eskalen A."/>
            <person name="O'Donnell K."/>
            <person name="Kasson M."/>
        </authorList>
    </citation>
    <scope>NUCLEOTIDE SEQUENCE [LARGE SCALE GENOMIC DNA]</scope>
    <source>
        <strain evidence="11 12">NRRL62584</strain>
    </source>
</reference>
<name>A0A428Q7P5_9HYPO</name>
<dbReference type="AlphaFoldDB" id="A0A428Q7P5"/>
<keyword evidence="2 8" id="KW-0812">Transmembrane</keyword>
<dbReference type="Pfam" id="PF00023">
    <property type="entry name" value="Ank"/>
    <property type="match status" value="1"/>
</dbReference>
<dbReference type="InterPro" id="IPR002110">
    <property type="entry name" value="Ankyrin_rpt"/>
</dbReference>
<dbReference type="Gene3D" id="1.25.40.20">
    <property type="entry name" value="Ankyrin repeat-containing domain"/>
    <property type="match status" value="3"/>
</dbReference>
<dbReference type="Proteomes" id="UP000288168">
    <property type="component" value="Unassembled WGS sequence"/>
</dbReference>
<evidence type="ECO:0000313" key="11">
    <source>
        <dbReference type="EMBL" id="RSL61288.1"/>
    </source>
</evidence>
<keyword evidence="5 7" id="KW-0040">ANK repeat</keyword>
<feature type="repeat" description="ANK" evidence="7">
    <location>
        <begin position="422"/>
        <end position="454"/>
    </location>
</feature>
<dbReference type="OrthoDB" id="1641132at2759"/>
<comment type="caution">
    <text evidence="11">The sequence shown here is derived from an EMBL/GenBank/DDBJ whole genome shotgun (WGS) entry which is preliminary data.</text>
</comment>
<keyword evidence="4 8" id="KW-1133">Transmembrane helix</keyword>
<feature type="repeat" description="ANK" evidence="7">
    <location>
        <begin position="555"/>
        <end position="587"/>
    </location>
</feature>
<evidence type="ECO:0000256" key="4">
    <source>
        <dbReference type="ARBA" id="ARBA00022989"/>
    </source>
</evidence>
<evidence type="ECO:0000256" key="7">
    <source>
        <dbReference type="PROSITE-ProRule" id="PRU00023"/>
    </source>
</evidence>
<dbReference type="Pfam" id="PF14420">
    <property type="entry name" value="Clr5"/>
    <property type="match status" value="1"/>
</dbReference>
<dbReference type="PROSITE" id="PS50297">
    <property type="entry name" value="ANK_REP_REGION"/>
    <property type="match status" value="3"/>
</dbReference>
<gene>
    <name evidence="11" type="ORF">CEP54_006281</name>
</gene>
<dbReference type="STRING" id="1325734.A0A428Q7P5"/>
<dbReference type="Pfam" id="PF13664">
    <property type="entry name" value="DUF4149"/>
    <property type="match status" value="1"/>
</dbReference>
<dbReference type="EMBL" id="NKCI01000052">
    <property type="protein sequence ID" value="RSL61288.1"/>
    <property type="molecule type" value="Genomic_DNA"/>
</dbReference>
<dbReference type="GO" id="GO:0016020">
    <property type="term" value="C:membrane"/>
    <property type="evidence" value="ECO:0007669"/>
    <property type="project" value="UniProtKB-SubCell"/>
</dbReference>
<evidence type="ECO:0000256" key="1">
    <source>
        <dbReference type="ARBA" id="ARBA00004370"/>
    </source>
</evidence>
<keyword evidence="3" id="KW-0677">Repeat</keyword>
<protein>
    <submittedName>
        <fullName evidence="11">Uncharacterized protein</fullName>
    </submittedName>
</protein>
<proteinExistence type="predicted"/>
<evidence type="ECO:0000313" key="12">
    <source>
        <dbReference type="Proteomes" id="UP000288168"/>
    </source>
</evidence>
<evidence type="ECO:0000256" key="8">
    <source>
        <dbReference type="SAM" id="Phobius"/>
    </source>
</evidence>
<feature type="domain" description="TMEM205-like" evidence="9">
    <location>
        <begin position="693"/>
        <end position="777"/>
    </location>
</feature>
<evidence type="ECO:0000256" key="6">
    <source>
        <dbReference type="ARBA" id="ARBA00023136"/>
    </source>
</evidence>
<evidence type="ECO:0000256" key="5">
    <source>
        <dbReference type="ARBA" id="ARBA00023043"/>
    </source>
</evidence>
<dbReference type="SMART" id="SM00248">
    <property type="entry name" value="ANK"/>
    <property type="match status" value="8"/>
</dbReference>
<feature type="repeat" description="ANK" evidence="7">
    <location>
        <begin position="389"/>
        <end position="421"/>
    </location>
</feature>
<dbReference type="InterPro" id="IPR036770">
    <property type="entry name" value="Ankyrin_rpt-contain_sf"/>
</dbReference>
<organism evidence="11 12">
    <name type="scientific">Fusarium duplospermum</name>
    <dbReference type="NCBI Taxonomy" id="1325734"/>
    <lineage>
        <taxon>Eukaryota</taxon>
        <taxon>Fungi</taxon>
        <taxon>Dikarya</taxon>
        <taxon>Ascomycota</taxon>
        <taxon>Pezizomycotina</taxon>
        <taxon>Sordariomycetes</taxon>
        <taxon>Hypocreomycetidae</taxon>
        <taxon>Hypocreales</taxon>
        <taxon>Nectriaceae</taxon>
        <taxon>Fusarium</taxon>
        <taxon>Fusarium solani species complex</taxon>
    </lineage>
</organism>
<evidence type="ECO:0000256" key="2">
    <source>
        <dbReference type="ARBA" id="ARBA00022692"/>
    </source>
</evidence>
<evidence type="ECO:0000259" key="10">
    <source>
        <dbReference type="Pfam" id="PF14420"/>
    </source>
</evidence>